<proteinExistence type="predicted"/>
<accession>A0A2S7VQW1</accession>
<gene>
    <name evidence="3" type="ORF">BTO10_07065</name>
</gene>
<keyword evidence="4" id="KW-1185">Reference proteome</keyword>
<reference evidence="3 4" key="1">
    <citation type="submission" date="2016-12" db="EMBL/GenBank/DDBJ databases">
        <title>Diversity of luminous bacteria.</title>
        <authorList>
            <person name="Yoshizawa S."/>
            <person name="Kogure K."/>
        </authorList>
    </citation>
    <scope>NUCLEOTIDE SEQUENCE [LARGE SCALE GENOMIC DNA]</scope>
    <source>
        <strain evidence="3 4">LC2-408</strain>
    </source>
</reference>
<protein>
    <submittedName>
        <fullName evidence="3">Uncharacterized protein</fullName>
    </submittedName>
</protein>
<feature type="compositionally biased region" description="Polar residues" evidence="1">
    <location>
        <begin position="31"/>
        <end position="41"/>
    </location>
</feature>
<dbReference type="AlphaFoldDB" id="A0A2S7VQW1"/>
<dbReference type="RefSeq" id="WP_004736868.1">
    <property type="nucleotide sequence ID" value="NZ_MSCI01000001.1"/>
</dbReference>
<dbReference type="PROSITE" id="PS51257">
    <property type="entry name" value="PROKAR_LIPOPROTEIN"/>
    <property type="match status" value="1"/>
</dbReference>
<comment type="caution">
    <text evidence="3">The sequence shown here is derived from an EMBL/GenBank/DDBJ whole genome shotgun (WGS) entry which is preliminary data.</text>
</comment>
<evidence type="ECO:0000256" key="1">
    <source>
        <dbReference type="SAM" id="MobiDB-lite"/>
    </source>
</evidence>
<sequence length="170" mass="17847">MNKISKLITMTSFSLIVSACGGGGGGGGGNTSASPAQTPDTTPSPTPAQLPASAIQPAAISTSDIVAPVGFSFDIGEKISLSMDYTGTTAGALHLYSESAFVMSNGDVVAEPTSRITTVYPTHTDVVELEVNGNWEQIYARWVPMSSKEQEQSWVITLDQPSNSYHLAFQ</sequence>
<feature type="chain" id="PRO_5015776931" evidence="2">
    <location>
        <begin position="20"/>
        <end position="170"/>
    </location>
</feature>
<dbReference type="EMBL" id="MSCI01000001">
    <property type="protein sequence ID" value="PQJ64533.1"/>
    <property type="molecule type" value="Genomic_DNA"/>
</dbReference>
<evidence type="ECO:0000256" key="2">
    <source>
        <dbReference type="SAM" id="SignalP"/>
    </source>
</evidence>
<evidence type="ECO:0000313" key="4">
    <source>
        <dbReference type="Proteomes" id="UP000238707"/>
    </source>
</evidence>
<keyword evidence="2" id="KW-0732">Signal</keyword>
<feature type="signal peptide" evidence="2">
    <location>
        <begin position="1"/>
        <end position="19"/>
    </location>
</feature>
<evidence type="ECO:0000313" key="3">
    <source>
        <dbReference type="EMBL" id="PQJ64533.1"/>
    </source>
</evidence>
<organism evidence="3 4">
    <name type="scientific">Vibrio chagasii</name>
    <dbReference type="NCBI Taxonomy" id="170679"/>
    <lineage>
        <taxon>Bacteria</taxon>
        <taxon>Pseudomonadati</taxon>
        <taxon>Pseudomonadota</taxon>
        <taxon>Gammaproteobacteria</taxon>
        <taxon>Vibrionales</taxon>
        <taxon>Vibrionaceae</taxon>
        <taxon>Vibrio</taxon>
    </lineage>
</organism>
<dbReference type="Proteomes" id="UP000238707">
    <property type="component" value="Unassembled WGS sequence"/>
</dbReference>
<feature type="region of interest" description="Disordered" evidence="1">
    <location>
        <begin position="24"/>
        <end position="50"/>
    </location>
</feature>
<name>A0A2S7VQW1_9VIBR</name>